<protein>
    <submittedName>
        <fullName evidence="2">Uncharacterized protein</fullName>
    </submittedName>
</protein>
<evidence type="ECO:0000313" key="3">
    <source>
        <dbReference type="Proteomes" id="UP000815325"/>
    </source>
</evidence>
<dbReference type="EMBL" id="MU069950">
    <property type="protein sequence ID" value="KAF5831416.1"/>
    <property type="molecule type" value="Genomic_DNA"/>
</dbReference>
<feature type="region of interest" description="Disordered" evidence="1">
    <location>
        <begin position="1"/>
        <end position="126"/>
    </location>
</feature>
<reference evidence="2" key="1">
    <citation type="submission" date="2017-08" db="EMBL/GenBank/DDBJ databases">
        <authorList>
            <person name="Polle J.E."/>
            <person name="Barry K."/>
            <person name="Cushman J."/>
            <person name="Schmutz J."/>
            <person name="Tran D."/>
            <person name="Hathwaick L.T."/>
            <person name="Yim W.C."/>
            <person name="Jenkins J."/>
            <person name="Mckie-Krisberg Z.M."/>
            <person name="Prochnik S."/>
            <person name="Lindquist E."/>
            <person name="Dockter R.B."/>
            <person name="Adam C."/>
            <person name="Molina H."/>
            <person name="Bunkerborg J."/>
            <person name="Jin E."/>
            <person name="Buchheim M."/>
            <person name="Magnuson J."/>
        </authorList>
    </citation>
    <scope>NUCLEOTIDE SEQUENCE</scope>
    <source>
        <strain evidence="2">CCAP 19/18</strain>
    </source>
</reference>
<proteinExistence type="predicted"/>
<gene>
    <name evidence="2" type="ORF">DUNSADRAFT_13151</name>
</gene>
<evidence type="ECO:0000256" key="1">
    <source>
        <dbReference type="SAM" id="MobiDB-lite"/>
    </source>
</evidence>
<keyword evidence="3" id="KW-1185">Reference proteome</keyword>
<comment type="caution">
    <text evidence="2">The sequence shown here is derived from an EMBL/GenBank/DDBJ whole genome shotgun (WGS) entry which is preliminary data.</text>
</comment>
<evidence type="ECO:0000313" key="2">
    <source>
        <dbReference type="EMBL" id="KAF5831416.1"/>
    </source>
</evidence>
<organism evidence="2 3">
    <name type="scientific">Dunaliella salina</name>
    <name type="common">Green alga</name>
    <name type="synonym">Protococcus salinus</name>
    <dbReference type="NCBI Taxonomy" id="3046"/>
    <lineage>
        <taxon>Eukaryota</taxon>
        <taxon>Viridiplantae</taxon>
        <taxon>Chlorophyta</taxon>
        <taxon>core chlorophytes</taxon>
        <taxon>Chlorophyceae</taxon>
        <taxon>CS clade</taxon>
        <taxon>Chlamydomonadales</taxon>
        <taxon>Dunaliellaceae</taxon>
        <taxon>Dunaliella</taxon>
    </lineage>
</organism>
<name>A0ABZ3KQG8_DUNSA</name>
<dbReference type="Proteomes" id="UP000815325">
    <property type="component" value="Unassembled WGS sequence"/>
</dbReference>
<sequence length="569" mass="62988">MFENFLTASAAAAGQPPEEEPFQDSPQKRDSSPQPPSHAHARPPHHRSVSEQQHQHQHQAQLDKAGGSYPPSRVPSDAPQVLGDSDEGGMPEPPPPQQHTSHAPDLPARPQRKPQSKTERKAEEGMSVAFEEFEDQPARNGVYCQILGEQVEVIGEKGTKVPDINVKELMIEIELVANTLLEWTPAEGWKEGRPVSLKVLQLEHKMRGNLMNLPQSAIKGLLHLFLPSYLGKAIVASLPPELGQYVVEANEDVHLSGELRLFGQALGTYMADVIPPMVNEALSKKKQQQQQQAAARSRGLLGLSEQQSQAVHKIFSVLSTLIPNTGMVSSNKENKSAPVGGVASICQMCRFYLTYSTSRYWSPLCAVWNRAFQAALLFYGVPEEERLSFSQFMDVRVARLVRKPVRVSFMIDRLQMGVDVDAALNSLKELFARLAKDYHRRSLGHPSLHGVDGPVAPREPLEVQLENLELWHASMLAGLRSFKSRFRSASCTLMAMADRDEFQFGAENAAYDGPLHFSVPMNFSLDPDNSFVMDVKLPDQKATMNSVTAIIQVSSARLEMARDGGSDRP</sequence>
<accession>A0ABZ3KQG8</accession>